<comment type="caution">
    <text evidence="1">The sequence shown here is derived from an EMBL/GenBank/DDBJ whole genome shotgun (WGS) entry which is preliminary data.</text>
</comment>
<gene>
    <name evidence="1" type="ORF">OV287_15145</name>
</gene>
<proteinExistence type="predicted"/>
<protein>
    <submittedName>
        <fullName evidence="1">Uncharacterized protein</fullName>
    </submittedName>
</protein>
<dbReference type="RefSeq" id="WP_267534723.1">
    <property type="nucleotide sequence ID" value="NZ_JAPNKA010000001.1"/>
</dbReference>
<accession>A0ABT4A2D9</accession>
<sequence length="287" mass="32693">MRIAEIMQDVASKRSLSLSELEIRTLPPSAVLDTARSPDEALQDSVEELLDRPFKDYFDWILAEQFSGSCGATSAWLDEITSRPFDAKKGQLVVTSTGAFLSKIIFEMISNKKRWYCRCTLSVHSFFIECIERKACVYQSYFGHYSLARSIENIEERDRMAFLPLLEAAVHNDMTLTCIRLGTDLEYNDLTEEAKAQWERKYRATWKIAQGKSFNAIDQAVLQGRKAIFLKMAPVHDKSTVQCRFNTNPATVEEIRQNIIASITKNKEGWEGLLKSTKTVRQLLAGV</sequence>
<dbReference type="Proteomes" id="UP001207654">
    <property type="component" value="Unassembled WGS sequence"/>
</dbReference>
<evidence type="ECO:0000313" key="1">
    <source>
        <dbReference type="EMBL" id="MCY1075809.1"/>
    </source>
</evidence>
<evidence type="ECO:0000313" key="2">
    <source>
        <dbReference type="Proteomes" id="UP001207654"/>
    </source>
</evidence>
<dbReference type="EMBL" id="JAPNKA010000001">
    <property type="protein sequence ID" value="MCY1075809.1"/>
    <property type="molecule type" value="Genomic_DNA"/>
</dbReference>
<name>A0ABT4A2D9_9BACT</name>
<organism evidence="1 2">
    <name type="scientific">Archangium lansingense</name>
    <dbReference type="NCBI Taxonomy" id="2995310"/>
    <lineage>
        <taxon>Bacteria</taxon>
        <taxon>Pseudomonadati</taxon>
        <taxon>Myxococcota</taxon>
        <taxon>Myxococcia</taxon>
        <taxon>Myxococcales</taxon>
        <taxon>Cystobacterineae</taxon>
        <taxon>Archangiaceae</taxon>
        <taxon>Archangium</taxon>
    </lineage>
</organism>
<reference evidence="1 2" key="1">
    <citation type="submission" date="2022-11" db="EMBL/GenBank/DDBJ databases">
        <title>Minimal conservation of predation-associated metabolite biosynthetic gene clusters underscores biosynthetic potential of Myxococcota including descriptions for ten novel species: Archangium lansinium sp. nov., Myxococcus landrumus sp. nov., Nannocystis bai.</title>
        <authorList>
            <person name="Ahearne A."/>
            <person name="Stevens C."/>
            <person name="Phillips K."/>
        </authorList>
    </citation>
    <scope>NUCLEOTIDE SEQUENCE [LARGE SCALE GENOMIC DNA]</scope>
    <source>
        <strain evidence="1 2">MIWBW</strain>
    </source>
</reference>
<keyword evidence="2" id="KW-1185">Reference proteome</keyword>